<dbReference type="SUPFAM" id="SSF50974">
    <property type="entry name" value="Nitrous oxide reductase, N-terminal domain"/>
    <property type="match status" value="1"/>
</dbReference>
<dbReference type="InterPro" id="IPR019405">
    <property type="entry name" value="Lactonase_7-beta_prop"/>
</dbReference>
<dbReference type="InterPro" id="IPR011964">
    <property type="entry name" value="YVTN_b-propeller_repeat"/>
</dbReference>
<keyword evidence="3" id="KW-1185">Reference proteome</keyword>
<protein>
    <submittedName>
        <fullName evidence="2">YncE family protein</fullName>
    </submittedName>
</protein>
<comment type="caution">
    <text evidence="2">The sequence shown here is derived from an EMBL/GenBank/DDBJ whole genome shotgun (WGS) entry which is preliminary data.</text>
</comment>
<accession>A0ABU7LMS3</accession>
<feature type="chain" id="PRO_5047535148" evidence="1">
    <location>
        <begin position="20"/>
        <end position="319"/>
    </location>
</feature>
<dbReference type="RefSeq" id="WP_330197841.1">
    <property type="nucleotide sequence ID" value="NZ_JAZDRP010000001.1"/>
</dbReference>
<dbReference type="NCBIfam" id="TIGR02276">
    <property type="entry name" value="beta_rpt_yvtn"/>
    <property type="match status" value="3"/>
</dbReference>
<dbReference type="InterPro" id="IPR011045">
    <property type="entry name" value="N2O_reductase_N"/>
</dbReference>
<name>A0ABU7LMS3_9PROT</name>
<dbReference type="Gene3D" id="2.130.10.10">
    <property type="entry name" value="YVTN repeat-like/Quinoprotein amine dehydrogenase"/>
    <property type="match status" value="2"/>
</dbReference>
<evidence type="ECO:0000313" key="2">
    <source>
        <dbReference type="EMBL" id="MEE2525178.1"/>
    </source>
</evidence>
<dbReference type="EMBL" id="JAZDRP010000001">
    <property type="protein sequence ID" value="MEE2525178.1"/>
    <property type="molecule type" value="Genomic_DNA"/>
</dbReference>
<evidence type="ECO:0000313" key="3">
    <source>
        <dbReference type="Proteomes" id="UP001354971"/>
    </source>
</evidence>
<organism evidence="2 3">
    <name type="scientific">Hyphobacterium lacteum</name>
    <dbReference type="NCBI Taxonomy" id="3116575"/>
    <lineage>
        <taxon>Bacteria</taxon>
        <taxon>Pseudomonadati</taxon>
        <taxon>Pseudomonadota</taxon>
        <taxon>Alphaproteobacteria</taxon>
        <taxon>Maricaulales</taxon>
        <taxon>Maricaulaceae</taxon>
        <taxon>Hyphobacterium</taxon>
    </lineage>
</organism>
<dbReference type="Pfam" id="PF10282">
    <property type="entry name" value="Lactonase"/>
    <property type="match status" value="1"/>
</dbReference>
<keyword evidence="1" id="KW-0732">Signal</keyword>
<evidence type="ECO:0000256" key="1">
    <source>
        <dbReference type="SAM" id="SignalP"/>
    </source>
</evidence>
<reference evidence="2 3" key="1">
    <citation type="submission" date="2024-01" db="EMBL/GenBank/DDBJ databases">
        <title>Hyphobacterium bacterium isolated from marine sediment.</title>
        <authorList>
            <person name="Zhao S."/>
        </authorList>
    </citation>
    <scope>NUCLEOTIDE SEQUENCE [LARGE SCALE GENOMIC DNA]</scope>
    <source>
        <strain evidence="3">HN65</strain>
    </source>
</reference>
<dbReference type="InterPro" id="IPR051200">
    <property type="entry name" value="Host-pathogen_enzymatic-act"/>
</dbReference>
<dbReference type="Proteomes" id="UP001354971">
    <property type="component" value="Unassembled WGS sequence"/>
</dbReference>
<dbReference type="PANTHER" id="PTHR47197">
    <property type="entry name" value="PROTEIN NIRF"/>
    <property type="match status" value="1"/>
</dbReference>
<gene>
    <name evidence="2" type="ORF">V0U79_02290</name>
</gene>
<sequence>MKLTYAGLAAIISATGALADDQIIIVNKGDDTISILDAASYESAGDVSVGVNPHEVYVSPDGATAYVSDYGSAQGTTISVVDLDSATRTDVWELQGNRGPHGIWVSADGHHVWATTETSGTVIELSATTGEITNVWETGQRVSHQLVPTPDGSKLYIANIGSGSVTVIDRLSNDVMTVPTGAGAEGIDVSPDGTEVWVTNRADNTISVIDVATDTVLETFSSGGTLPIRARFTPNGEEVYISNGTSNQVAVFHAESRELLATIDVGAVPIGILISPDGDRAFIANTQDDFVTVIDTETRTVSAQIPTGDEPDGLAWADR</sequence>
<dbReference type="PANTHER" id="PTHR47197:SF3">
    <property type="entry name" value="DIHYDRO-HEME D1 DEHYDROGENASE"/>
    <property type="match status" value="1"/>
</dbReference>
<proteinExistence type="predicted"/>
<dbReference type="InterPro" id="IPR015943">
    <property type="entry name" value="WD40/YVTN_repeat-like_dom_sf"/>
</dbReference>
<feature type="signal peptide" evidence="1">
    <location>
        <begin position="1"/>
        <end position="19"/>
    </location>
</feature>